<dbReference type="PANTHER" id="PTHR37473:SF1">
    <property type="entry name" value="EF-HAND DOMAIN-CONTAINING PROTEIN"/>
    <property type="match status" value="1"/>
</dbReference>
<evidence type="ECO:0000313" key="3">
    <source>
        <dbReference type="Proteomes" id="UP001165060"/>
    </source>
</evidence>
<protein>
    <submittedName>
        <fullName evidence="2">Uncharacterized protein</fullName>
    </submittedName>
</protein>
<dbReference type="EMBL" id="BRYB01000942">
    <property type="protein sequence ID" value="GMI40553.1"/>
    <property type="molecule type" value="Genomic_DNA"/>
</dbReference>
<proteinExistence type="predicted"/>
<sequence>MLANRIALLKKEELRANKKIEATKKRADDIIRLRKENDRKMQERLSQGEKQARELKRQQEEHRAHEALATQNRTNRVNTEQQRKMDGVAKVRQEKQYLRKDLVDQRQQQMEMNKARRQQIKEADERQKKDRARAAARQTKLNKKEYDRKVLATEREIQEKVDSVRKMEQEELALIKSLKAAQVLQKDAFVVLEGALANT</sequence>
<gene>
    <name evidence="2" type="ORF">TeGR_g13659</name>
</gene>
<accession>A0ABQ6N4G5</accession>
<evidence type="ECO:0000313" key="2">
    <source>
        <dbReference type="EMBL" id="GMI40553.1"/>
    </source>
</evidence>
<evidence type="ECO:0000256" key="1">
    <source>
        <dbReference type="SAM" id="MobiDB-lite"/>
    </source>
</evidence>
<reference evidence="2 3" key="1">
    <citation type="journal article" date="2023" name="Commun. Biol.">
        <title>Genome analysis of Parmales, the sister group of diatoms, reveals the evolutionary specialization of diatoms from phago-mixotrophs to photoautotrophs.</title>
        <authorList>
            <person name="Ban H."/>
            <person name="Sato S."/>
            <person name="Yoshikawa S."/>
            <person name="Yamada K."/>
            <person name="Nakamura Y."/>
            <person name="Ichinomiya M."/>
            <person name="Sato N."/>
            <person name="Blanc-Mathieu R."/>
            <person name="Endo H."/>
            <person name="Kuwata A."/>
            <person name="Ogata H."/>
        </authorList>
    </citation>
    <scope>NUCLEOTIDE SEQUENCE [LARGE SCALE GENOMIC DNA]</scope>
</reference>
<organism evidence="2 3">
    <name type="scientific">Tetraparma gracilis</name>
    <dbReference type="NCBI Taxonomy" id="2962635"/>
    <lineage>
        <taxon>Eukaryota</taxon>
        <taxon>Sar</taxon>
        <taxon>Stramenopiles</taxon>
        <taxon>Ochrophyta</taxon>
        <taxon>Bolidophyceae</taxon>
        <taxon>Parmales</taxon>
        <taxon>Triparmaceae</taxon>
        <taxon>Tetraparma</taxon>
    </lineage>
</organism>
<keyword evidence="3" id="KW-1185">Reference proteome</keyword>
<dbReference type="Proteomes" id="UP001165060">
    <property type="component" value="Unassembled WGS sequence"/>
</dbReference>
<dbReference type="PANTHER" id="PTHR37473">
    <property type="entry name" value="EF-HAND DOMAIN-CONTAINING PROTEIN"/>
    <property type="match status" value="1"/>
</dbReference>
<name>A0ABQ6N4G5_9STRA</name>
<feature type="compositionally biased region" description="Basic and acidic residues" evidence="1">
    <location>
        <begin position="119"/>
        <end position="128"/>
    </location>
</feature>
<comment type="caution">
    <text evidence="2">The sequence shown here is derived from an EMBL/GenBank/DDBJ whole genome shotgun (WGS) entry which is preliminary data.</text>
</comment>
<feature type="region of interest" description="Disordered" evidence="1">
    <location>
        <begin position="36"/>
        <end position="63"/>
    </location>
</feature>
<feature type="region of interest" description="Disordered" evidence="1">
    <location>
        <begin position="118"/>
        <end position="140"/>
    </location>
</feature>